<sequence length="248" mass="27207">MAAPHRGQRSNQQLLLLLMQHILGEPPGHRFLRREQEPTQPQLRDEECSTEVVATIAGGYTEGMTRSAWKAQLRSAQQVLTTEQGPRTTVPTMDCLKKLTHPGGDIVLLVHPILDFGGQEVNPTGMICLPVCFDDKLKSKNLEVDFLVVDVLTAYNMILGCPTLHKRRWYRVVSPSSLRHSATALTPQANASTIVTSSSVILGESEVPKVTKSQDLTKSWTSENLIAGSALMKLVDGCWTPMGEPPTA</sequence>
<protein>
    <submittedName>
        <fullName evidence="1">Uncharacterized protein</fullName>
    </submittedName>
</protein>
<proteinExistence type="predicted"/>
<dbReference type="AlphaFoldDB" id="A0A9Q1GPZ9"/>
<dbReference type="PANTHER" id="PTHR33240">
    <property type="entry name" value="OS08G0508500 PROTEIN"/>
    <property type="match status" value="1"/>
</dbReference>
<evidence type="ECO:0000313" key="2">
    <source>
        <dbReference type="Proteomes" id="UP001153076"/>
    </source>
</evidence>
<gene>
    <name evidence="1" type="ORF">Cgig2_006764</name>
</gene>
<keyword evidence="2" id="KW-1185">Reference proteome</keyword>
<organism evidence="1 2">
    <name type="scientific">Carnegiea gigantea</name>
    <dbReference type="NCBI Taxonomy" id="171969"/>
    <lineage>
        <taxon>Eukaryota</taxon>
        <taxon>Viridiplantae</taxon>
        <taxon>Streptophyta</taxon>
        <taxon>Embryophyta</taxon>
        <taxon>Tracheophyta</taxon>
        <taxon>Spermatophyta</taxon>
        <taxon>Magnoliopsida</taxon>
        <taxon>eudicotyledons</taxon>
        <taxon>Gunneridae</taxon>
        <taxon>Pentapetalae</taxon>
        <taxon>Caryophyllales</taxon>
        <taxon>Cactineae</taxon>
        <taxon>Cactaceae</taxon>
        <taxon>Cactoideae</taxon>
        <taxon>Echinocereeae</taxon>
        <taxon>Carnegiea</taxon>
    </lineage>
</organism>
<dbReference type="Proteomes" id="UP001153076">
    <property type="component" value="Unassembled WGS sequence"/>
</dbReference>
<dbReference type="EMBL" id="JAKOGI010002028">
    <property type="protein sequence ID" value="KAJ8423211.1"/>
    <property type="molecule type" value="Genomic_DNA"/>
</dbReference>
<name>A0A9Q1GPZ9_9CARY</name>
<comment type="caution">
    <text evidence="1">The sequence shown here is derived from an EMBL/GenBank/DDBJ whole genome shotgun (WGS) entry which is preliminary data.</text>
</comment>
<dbReference type="PANTHER" id="PTHR33240:SF17">
    <property type="entry name" value="EUKARYOTIC PEPTIDE CHAIN RELEASE FACTOR GTP-BINDING SUBUNIT-LIKE"/>
    <property type="match status" value="1"/>
</dbReference>
<evidence type="ECO:0000313" key="1">
    <source>
        <dbReference type="EMBL" id="KAJ8423211.1"/>
    </source>
</evidence>
<accession>A0A9Q1GPZ9</accession>
<reference evidence="1" key="1">
    <citation type="submission" date="2022-04" db="EMBL/GenBank/DDBJ databases">
        <title>Carnegiea gigantea Genome sequencing and assembly v2.</title>
        <authorList>
            <person name="Copetti D."/>
            <person name="Sanderson M.J."/>
            <person name="Burquez A."/>
            <person name="Wojciechowski M.F."/>
        </authorList>
    </citation>
    <scope>NUCLEOTIDE SEQUENCE</scope>
    <source>
        <strain evidence="1">SGP5-SGP5p</strain>
        <tissue evidence="1">Aerial part</tissue>
    </source>
</reference>